<feature type="compositionally biased region" description="Polar residues" evidence="2">
    <location>
        <begin position="168"/>
        <end position="179"/>
    </location>
</feature>
<keyword evidence="1" id="KW-0479">Metal-binding</keyword>
<feature type="domain" description="C2H2-type" evidence="3">
    <location>
        <begin position="184"/>
        <end position="213"/>
    </location>
</feature>
<organism evidence="4 5">
    <name type="scientific">Madurella fahalii</name>
    <dbReference type="NCBI Taxonomy" id="1157608"/>
    <lineage>
        <taxon>Eukaryota</taxon>
        <taxon>Fungi</taxon>
        <taxon>Dikarya</taxon>
        <taxon>Ascomycota</taxon>
        <taxon>Pezizomycotina</taxon>
        <taxon>Sordariomycetes</taxon>
        <taxon>Sordariomycetidae</taxon>
        <taxon>Sordariales</taxon>
        <taxon>Sordariales incertae sedis</taxon>
        <taxon>Madurella</taxon>
    </lineage>
</organism>
<evidence type="ECO:0000313" key="5">
    <source>
        <dbReference type="Proteomes" id="UP001628179"/>
    </source>
</evidence>
<keyword evidence="1" id="KW-0862">Zinc</keyword>
<comment type="caution">
    <text evidence="4">The sequence shown here is derived from an EMBL/GenBank/DDBJ whole genome shotgun (WGS) entry which is preliminary data.</text>
</comment>
<dbReference type="RefSeq" id="XP_070921740.1">
    <property type="nucleotide sequence ID" value="XM_071065639.1"/>
</dbReference>
<feature type="region of interest" description="Disordered" evidence="2">
    <location>
        <begin position="1"/>
        <end position="30"/>
    </location>
</feature>
<protein>
    <submittedName>
        <fullName evidence="4">Zinc finger protein ZFAT</fullName>
    </submittedName>
</protein>
<keyword evidence="1" id="KW-0863">Zinc-finger</keyword>
<keyword evidence="5" id="KW-1185">Reference proteome</keyword>
<dbReference type="PROSITE" id="PS50157">
    <property type="entry name" value="ZINC_FINGER_C2H2_2"/>
    <property type="match status" value="1"/>
</dbReference>
<sequence>MDEQDAITQTTGFALAEREPGPGKTQELGPYGAPLPAPFPSQGQYDYFPNGIPEYLLNPLAGSFPATVPSRSLSSDGPALSWHTSALANPDALDSAHRVMLTDMAGALGSTHAPLGSGLVDLGSQNISGLFPIATDTTSYNYLAWLDQSPTLDQASGYAYQGQDGAARQQTESQSEATNSSPRFQCELCGENFANQKNRDRHYLSERHNADAPKFKCACNYTQARKDNYRRHLANCTFPIDVSYSCSCGHQTPDKSEHAIHVEYCRRRRRAKSQRRGEVAESGI</sequence>
<proteinExistence type="predicted"/>
<feature type="compositionally biased region" description="Polar residues" evidence="2">
    <location>
        <begin position="1"/>
        <end position="12"/>
    </location>
</feature>
<feature type="region of interest" description="Disordered" evidence="2">
    <location>
        <begin position="160"/>
        <end position="179"/>
    </location>
</feature>
<evidence type="ECO:0000313" key="4">
    <source>
        <dbReference type="EMBL" id="GAB1320010.1"/>
    </source>
</evidence>
<dbReference type="Proteomes" id="UP001628179">
    <property type="component" value="Unassembled WGS sequence"/>
</dbReference>
<evidence type="ECO:0000256" key="1">
    <source>
        <dbReference type="PROSITE-ProRule" id="PRU00042"/>
    </source>
</evidence>
<dbReference type="GeneID" id="98180962"/>
<reference evidence="4 5" key="1">
    <citation type="submission" date="2024-09" db="EMBL/GenBank/DDBJ databases">
        <title>Itraconazole resistance in Madurella fahalii resulting from another homologue of gene encoding cytochrome P450 14-alpha sterol demethylase (CYP51).</title>
        <authorList>
            <person name="Yoshioka I."/>
            <person name="Fahal A.H."/>
            <person name="Kaneko S."/>
            <person name="Yaguchi T."/>
        </authorList>
    </citation>
    <scope>NUCLEOTIDE SEQUENCE [LARGE SCALE GENOMIC DNA]</scope>
    <source>
        <strain evidence="4 5">IFM 68171</strain>
    </source>
</reference>
<dbReference type="EMBL" id="BAAFSV010000006">
    <property type="protein sequence ID" value="GAB1320010.1"/>
    <property type="molecule type" value="Genomic_DNA"/>
</dbReference>
<dbReference type="Gene3D" id="3.30.160.60">
    <property type="entry name" value="Classic Zinc Finger"/>
    <property type="match status" value="1"/>
</dbReference>
<name>A0ABQ0GQJ0_9PEZI</name>
<evidence type="ECO:0000259" key="3">
    <source>
        <dbReference type="PROSITE" id="PS50157"/>
    </source>
</evidence>
<dbReference type="PROSITE" id="PS00028">
    <property type="entry name" value="ZINC_FINGER_C2H2_1"/>
    <property type="match status" value="1"/>
</dbReference>
<accession>A0ABQ0GQJ0</accession>
<dbReference type="InterPro" id="IPR013087">
    <property type="entry name" value="Znf_C2H2_type"/>
</dbReference>
<gene>
    <name evidence="4" type="ORF">MFIFM68171_10220</name>
</gene>
<evidence type="ECO:0000256" key="2">
    <source>
        <dbReference type="SAM" id="MobiDB-lite"/>
    </source>
</evidence>